<evidence type="ECO:0000313" key="2">
    <source>
        <dbReference type="Proteomes" id="UP000012073"/>
    </source>
</evidence>
<keyword evidence="2" id="KW-1185">Reference proteome</keyword>
<protein>
    <submittedName>
        <fullName evidence="1">Uncharacterized protein</fullName>
    </submittedName>
</protein>
<dbReference type="GeneID" id="17324179"/>
<dbReference type="KEGG" id="ccp:CHC_T00004917001"/>
<dbReference type="Proteomes" id="UP000012073">
    <property type="component" value="Unassembled WGS sequence"/>
</dbReference>
<sequence>MVLVMLLRHCSHVLGWNRRSLRDIFPRKRHSDSAPLLRVLVAFCVVDEARRRPRRCPQVCRGTVVKMSGSVCCRRACCESGGARQALEGNVGSKTRARRGVESVTSGTLVFSAAATRRQMAHILPDTLTAAGGTDGAGVRCTH</sequence>
<name>R7QGV2_CHOCR</name>
<organism evidence="1 2">
    <name type="scientific">Chondrus crispus</name>
    <name type="common">Carrageen Irish moss</name>
    <name type="synonym">Polymorpha crispa</name>
    <dbReference type="NCBI Taxonomy" id="2769"/>
    <lineage>
        <taxon>Eukaryota</taxon>
        <taxon>Rhodophyta</taxon>
        <taxon>Florideophyceae</taxon>
        <taxon>Rhodymeniophycidae</taxon>
        <taxon>Gigartinales</taxon>
        <taxon>Gigartinaceae</taxon>
        <taxon>Chondrus</taxon>
    </lineage>
</organism>
<dbReference type="EMBL" id="HG001794">
    <property type="protein sequence ID" value="CDF36645.1"/>
    <property type="molecule type" value="Genomic_DNA"/>
</dbReference>
<accession>R7QGV2</accession>
<reference evidence="2" key="1">
    <citation type="journal article" date="2013" name="Proc. Natl. Acad. Sci. U.S.A.">
        <title>Genome structure and metabolic features in the red seaweed Chondrus crispus shed light on evolution of the Archaeplastida.</title>
        <authorList>
            <person name="Collen J."/>
            <person name="Porcel B."/>
            <person name="Carre W."/>
            <person name="Ball S.G."/>
            <person name="Chaparro C."/>
            <person name="Tonon T."/>
            <person name="Barbeyron T."/>
            <person name="Michel G."/>
            <person name="Noel B."/>
            <person name="Valentin K."/>
            <person name="Elias M."/>
            <person name="Artiguenave F."/>
            <person name="Arun A."/>
            <person name="Aury J.M."/>
            <person name="Barbosa-Neto J.F."/>
            <person name="Bothwell J.H."/>
            <person name="Bouget F.Y."/>
            <person name="Brillet L."/>
            <person name="Cabello-Hurtado F."/>
            <person name="Capella-Gutierrez S."/>
            <person name="Charrier B."/>
            <person name="Cladiere L."/>
            <person name="Cock J.M."/>
            <person name="Coelho S.M."/>
            <person name="Colleoni C."/>
            <person name="Czjzek M."/>
            <person name="Da Silva C."/>
            <person name="Delage L."/>
            <person name="Denoeud F."/>
            <person name="Deschamps P."/>
            <person name="Dittami S.M."/>
            <person name="Gabaldon T."/>
            <person name="Gachon C.M."/>
            <person name="Groisillier A."/>
            <person name="Herve C."/>
            <person name="Jabbari K."/>
            <person name="Katinka M."/>
            <person name="Kloareg B."/>
            <person name="Kowalczyk N."/>
            <person name="Labadie K."/>
            <person name="Leblanc C."/>
            <person name="Lopez P.J."/>
            <person name="McLachlan D.H."/>
            <person name="Meslet-Cladiere L."/>
            <person name="Moustafa A."/>
            <person name="Nehr Z."/>
            <person name="Nyvall Collen P."/>
            <person name="Panaud O."/>
            <person name="Partensky F."/>
            <person name="Poulain J."/>
            <person name="Rensing S.A."/>
            <person name="Rousvoal S."/>
            <person name="Samson G."/>
            <person name="Symeonidi A."/>
            <person name="Weissenbach J."/>
            <person name="Zambounis A."/>
            <person name="Wincker P."/>
            <person name="Boyen C."/>
        </authorList>
    </citation>
    <scope>NUCLEOTIDE SEQUENCE [LARGE SCALE GENOMIC DNA]</scope>
    <source>
        <strain evidence="2">cv. Stackhouse</strain>
    </source>
</reference>
<dbReference type="Gramene" id="CDF36645">
    <property type="protein sequence ID" value="CDF36645"/>
    <property type="gene ID" value="CHC_T00004917001"/>
</dbReference>
<dbReference type="RefSeq" id="XP_005716464.1">
    <property type="nucleotide sequence ID" value="XM_005716407.1"/>
</dbReference>
<gene>
    <name evidence="1" type="ORF">CHC_T00004917001</name>
</gene>
<proteinExistence type="predicted"/>
<evidence type="ECO:0000313" key="1">
    <source>
        <dbReference type="EMBL" id="CDF36645.1"/>
    </source>
</evidence>
<dbReference type="AlphaFoldDB" id="R7QGV2"/>